<sequence length="802" mass="88354">MAGDKIVPIPGRNAPNQARGSTRLTDMLVRMQSRSAEHLTRLLERFLNTSDDSLFALADKSEETAARDLYFNAMREVRIKRQGMRNIFLQEWDRSYRRFLTNPYALAGERSPEGAFNVDSMKLMDNDELEEDLAIKTMEGKAEQHYVLPLTHLGVRLGWLAGDTKLAEVPTPFSPTIVCNAFRACARGLELDIRSRLVVYKLFEHGLMEGLGELYQELNHLLVDAGVLPELKTTYRARSRPGDEAGGARTGAAAEAPGREPAGREAPAAGQRPGADPGVGLSGSEVFDLLRRVESRIGSLPGGPGGGGLAVSEQPRFGTGEVMQALSGIQQRVKGGETYSLSDVRALLNSQLQSLAPGGQTSIGRSESEAIDVIGMLFDFILDDPNLTPVVKVLLSRLQIPMIKVAVVDRSFFSKRLHPARRLLNALAQAGMGLGEEGAPGHDQLLGKIEEVVNRVLLEFVDDVAIFAGLLEDFESFQRQERRRSEIIEQRTRQAEQGRARATSARRRVDEEIGARLRGKRVPEVIRELLQDAWSRVLFITYLQEGPESDAWRRGLETADLLFWTLEPKGGYEQRKELIATIPKLLQALRVGLTSISYDPVAMRRLFKGLEECHIGALRVSRGEPAAPSAEDRSQAFGVVTPGGIEVQEWEEQFFEPASTQPPEVSSPEPQAPAAPAFDEQGEATVEAIVVEEPGADQRSAIFAPEPAEYRERVAKLAVGGWVEFRGPGAGVLRAKLSARIRDDGGERLLFVNRSGVKVAEKDIEELARALRQGQLVLLDDRLLFDRALEAVITSLQDLNRS</sequence>
<gene>
    <name evidence="2" type="ORF">DFQ59_101781</name>
</gene>
<feature type="compositionally biased region" description="Low complexity" evidence="1">
    <location>
        <begin position="264"/>
        <end position="275"/>
    </location>
</feature>
<keyword evidence="3" id="KW-1185">Reference proteome</keyword>
<feature type="compositionally biased region" description="Low complexity" evidence="1">
    <location>
        <begin position="661"/>
        <end position="677"/>
    </location>
</feature>
<dbReference type="Proteomes" id="UP000252707">
    <property type="component" value="Unassembled WGS sequence"/>
</dbReference>
<dbReference type="InterPro" id="IPR012434">
    <property type="entry name" value="DUF1631"/>
</dbReference>
<proteinExistence type="predicted"/>
<dbReference type="AlphaFoldDB" id="A0A369CM20"/>
<dbReference type="EMBL" id="QPJY01000001">
    <property type="protein sequence ID" value="RCX33477.1"/>
    <property type="molecule type" value="Genomic_DNA"/>
</dbReference>
<evidence type="ECO:0000313" key="2">
    <source>
        <dbReference type="EMBL" id="RCX33477.1"/>
    </source>
</evidence>
<name>A0A369CM20_9GAMM</name>
<dbReference type="RefSeq" id="WP_281268229.1">
    <property type="nucleotide sequence ID" value="NZ_QPJY01000001.1"/>
</dbReference>
<evidence type="ECO:0000313" key="3">
    <source>
        <dbReference type="Proteomes" id="UP000252707"/>
    </source>
</evidence>
<organism evidence="2 3">
    <name type="scientific">Thioalbus denitrificans</name>
    <dbReference type="NCBI Taxonomy" id="547122"/>
    <lineage>
        <taxon>Bacteria</taxon>
        <taxon>Pseudomonadati</taxon>
        <taxon>Pseudomonadota</taxon>
        <taxon>Gammaproteobacteria</taxon>
        <taxon>Chromatiales</taxon>
        <taxon>Ectothiorhodospiraceae</taxon>
        <taxon>Thioalbus</taxon>
    </lineage>
</organism>
<dbReference type="Pfam" id="PF07793">
    <property type="entry name" value="DUF1631"/>
    <property type="match status" value="1"/>
</dbReference>
<comment type="caution">
    <text evidence="2">The sequence shown here is derived from an EMBL/GenBank/DDBJ whole genome shotgun (WGS) entry which is preliminary data.</text>
</comment>
<protein>
    <submittedName>
        <fullName evidence="2">Uncharacterized protein DUF1631</fullName>
    </submittedName>
</protein>
<evidence type="ECO:0000256" key="1">
    <source>
        <dbReference type="SAM" id="MobiDB-lite"/>
    </source>
</evidence>
<accession>A0A369CM20</accession>
<feature type="region of interest" description="Disordered" evidence="1">
    <location>
        <begin position="235"/>
        <end position="281"/>
    </location>
</feature>
<reference evidence="2 3" key="1">
    <citation type="submission" date="2018-07" db="EMBL/GenBank/DDBJ databases">
        <title>Genomic Encyclopedia of Type Strains, Phase IV (KMG-IV): sequencing the most valuable type-strain genomes for metagenomic binning, comparative biology and taxonomic classification.</title>
        <authorList>
            <person name="Goeker M."/>
        </authorList>
    </citation>
    <scope>NUCLEOTIDE SEQUENCE [LARGE SCALE GENOMIC DNA]</scope>
    <source>
        <strain evidence="2 3">DSM 26407</strain>
    </source>
</reference>
<feature type="region of interest" description="Disordered" evidence="1">
    <location>
        <begin position="655"/>
        <end position="677"/>
    </location>
</feature>